<sequence length="62" mass="7410">MASHYFSVSVQFNAKSAKHCYCQHYQILVNVLPPYTLKRRNITRVVWCEKITREVWCEKSCD</sequence>
<proteinExistence type="predicted"/>
<gene>
    <name evidence="1" type="ORF">BM524_08345</name>
</gene>
<evidence type="ECO:0000313" key="1">
    <source>
        <dbReference type="EMBL" id="APD89793.1"/>
    </source>
</evidence>
<evidence type="ECO:0000313" key="2">
    <source>
        <dbReference type="Proteomes" id="UP000182101"/>
    </source>
</evidence>
<organism evidence="1 2">
    <name type="scientific">Alteromonas mediterranea</name>
    <dbReference type="NCBI Taxonomy" id="314275"/>
    <lineage>
        <taxon>Bacteria</taxon>
        <taxon>Pseudomonadati</taxon>
        <taxon>Pseudomonadota</taxon>
        <taxon>Gammaproteobacteria</taxon>
        <taxon>Alteromonadales</taxon>
        <taxon>Alteromonadaceae</taxon>
        <taxon>Alteromonas/Salinimonas group</taxon>
        <taxon>Alteromonas</taxon>
    </lineage>
</organism>
<name>A0AAC9NR62_9ALTE</name>
<accession>A0AAC9NR62</accession>
<protein>
    <submittedName>
        <fullName evidence="1">Uncharacterized protein</fullName>
    </submittedName>
</protein>
<dbReference type="Proteomes" id="UP000182101">
    <property type="component" value="Chromosome"/>
</dbReference>
<dbReference type="EMBL" id="CP018024">
    <property type="protein sequence ID" value="APD89793.1"/>
    <property type="molecule type" value="Genomic_DNA"/>
</dbReference>
<dbReference type="AlphaFoldDB" id="A0AAC9NR62"/>
<reference evidence="1 2" key="1">
    <citation type="submission" date="2016-11" db="EMBL/GenBank/DDBJ databases">
        <title>Networking in microbes: conjugative elements and plasmids in the genus Alteromonas.</title>
        <authorList>
            <person name="Lopez-Perez M."/>
            <person name="Ramon-Marco N."/>
            <person name="Rodriguez-Valera F."/>
        </authorList>
    </citation>
    <scope>NUCLEOTIDE SEQUENCE [LARGE SCALE GENOMIC DNA]</scope>
    <source>
        <strain evidence="1 2">CP48</strain>
    </source>
</reference>